<evidence type="ECO:0000259" key="1">
    <source>
        <dbReference type="Pfam" id="PF00182"/>
    </source>
</evidence>
<feature type="domain" description="Glycoside hydrolase family 19 catalytic" evidence="1">
    <location>
        <begin position="79"/>
        <end position="121"/>
    </location>
</feature>
<dbReference type="OrthoDB" id="1491023at2"/>
<dbReference type="InterPro" id="IPR023346">
    <property type="entry name" value="Lysozyme-like_dom_sf"/>
</dbReference>
<dbReference type="InterPro" id="IPR000726">
    <property type="entry name" value="Glyco_hydro_19_cat"/>
</dbReference>
<dbReference type="EMBL" id="FUYB01000004">
    <property type="protein sequence ID" value="SKA73771.1"/>
    <property type="molecule type" value="Genomic_DNA"/>
</dbReference>
<reference evidence="2 3" key="1">
    <citation type="submission" date="2017-02" db="EMBL/GenBank/DDBJ databases">
        <authorList>
            <person name="Peterson S.W."/>
        </authorList>
    </citation>
    <scope>NUCLEOTIDE SEQUENCE [LARGE SCALE GENOMIC DNA]</scope>
    <source>
        <strain evidence="2 3">ATCC 49788</strain>
    </source>
</reference>
<dbReference type="RefSeq" id="WP_143594276.1">
    <property type="nucleotide sequence ID" value="NZ_FUYB01000004.1"/>
</dbReference>
<accession>A0A1T4WAP2</accession>
<dbReference type="STRING" id="92487.SAMN02745130_01278"/>
<keyword evidence="3" id="KW-1185">Reference proteome</keyword>
<dbReference type="SUPFAM" id="SSF53955">
    <property type="entry name" value="Lysozyme-like"/>
    <property type="match status" value="1"/>
</dbReference>
<dbReference type="Gene3D" id="1.10.530.10">
    <property type="match status" value="1"/>
</dbReference>
<protein>
    <submittedName>
        <fullName evidence="2">Chitinase class I</fullName>
    </submittedName>
</protein>
<dbReference type="GO" id="GO:0004568">
    <property type="term" value="F:chitinase activity"/>
    <property type="evidence" value="ECO:0007669"/>
    <property type="project" value="InterPro"/>
</dbReference>
<sequence>MDKKIFFDCVRAYPSNGKLSKRQVLGMEVILSEWQQRELQDTRWLAYILATAYHETAFTMEPIDEYGQGQGREYGLPDLETGQVYYGRGFVQVTWKANYLRFSELLGIDLLNQPELALEQGVATSILFEGMIQGLFTGKALRHYFREESDWYNARRIVNRLDRAESIARYARAFWYALLMAEGKVEQALLVPKNPEPTSAEGLALEIEELARQFGAKT</sequence>
<dbReference type="AlphaFoldDB" id="A0A1T4WAP2"/>
<dbReference type="GO" id="GO:0016998">
    <property type="term" value="P:cell wall macromolecule catabolic process"/>
    <property type="evidence" value="ECO:0007669"/>
    <property type="project" value="InterPro"/>
</dbReference>
<dbReference type="GO" id="GO:0006032">
    <property type="term" value="P:chitin catabolic process"/>
    <property type="evidence" value="ECO:0007669"/>
    <property type="project" value="InterPro"/>
</dbReference>
<proteinExistence type="predicted"/>
<organism evidence="2 3">
    <name type="scientific">Thiothrix eikelboomii</name>
    <dbReference type="NCBI Taxonomy" id="92487"/>
    <lineage>
        <taxon>Bacteria</taxon>
        <taxon>Pseudomonadati</taxon>
        <taxon>Pseudomonadota</taxon>
        <taxon>Gammaproteobacteria</taxon>
        <taxon>Thiotrichales</taxon>
        <taxon>Thiotrichaceae</taxon>
        <taxon>Thiothrix</taxon>
    </lineage>
</organism>
<name>A0A1T4WAP2_9GAMM</name>
<dbReference type="Pfam" id="PF00182">
    <property type="entry name" value="Glyco_hydro_19"/>
    <property type="match status" value="1"/>
</dbReference>
<dbReference type="Proteomes" id="UP000190460">
    <property type="component" value="Unassembled WGS sequence"/>
</dbReference>
<evidence type="ECO:0000313" key="2">
    <source>
        <dbReference type="EMBL" id="SKA73771.1"/>
    </source>
</evidence>
<evidence type="ECO:0000313" key="3">
    <source>
        <dbReference type="Proteomes" id="UP000190460"/>
    </source>
</evidence>
<gene>
    <name evidence="2" type="ORF">SAMN02745130_01278</name>
</gene>